<name>A0A7C2NZD1_9PLAN</name>
<proteinExistence type="predicted"/>
<accession>A0A7C2NZD1</accession>
<organism evidence="1">
    <name type="scientific">Schlesneria paludicola</name>
    <dbReference type="NCBI Taxonomy" id="360056"/>
    <lineage>
        <taxon>Bacteria</taxon>
        <taxon>Pseudomonadati</taxon>
        <taxon>Planctomycetota</taxon>
        <taxon>Planctomycetia</taxon>
        <taxon>Planctomycetales</taxon>
        <taxon>Planctomycetaceae</taxon>
        <taxon>Schlesneria</taxon>
    </lineage>
</organism>
<comment type="caution">
    <text evidence="1">The sequence shown here is derived from an EMBL/GenBank/DDBJ whole genome shotgun (WGS) entry which is preliminary data.</text>
</comment>
<gene>
    <name evidence="1" type="ORF">ENQ76_02845</name>
</gene>
<evidence type="ECO:0000313" key="1">
    <source>
        <dbReference type="EMBL" id="HEN14392.1"/>
    </source>
</evidence>
<protein>
    <submittedName>
        <fullName evidence="1">Uncharacterized protein</fullName>
    </submittedName>
</protein>
<dbReference type="AlphaFoldDB" id="A0A7C2NZD1"/>
<reference evidence="1" key="1">
    <citation type="journal article" date="2020" name="mSystems">
        <title>Genome- and Community-Level Interaction Insights into Carbon Utilization and Element Cycling Functions of Hydrothermarchaeota in Hydrothermal Sediment.</title>
        <authorList>
            <person name="Zhou Z."/>
            <person name="Liu Y."/>
            <person name="Xu W."/>
            <person name="Pan J."/>
            <person name="Luo Z.H."/>
            <person name="Li M."/>
        </authorList>
    </citation>
    <scope>NUCLEOTIDE SEQUENCE [LARGE SCALE GENOMIC DNA]</scope>
    <source>
        <strain evidence="1">SpSt-339</strain>
    </source>
</reference>
<sequence length="169" mass="19371">MFDSELPPPIDRTRWRDIAKEVLATGATARYEFPVLHTFRSTLGSELLLIPVLVCRRFNEVIEITAGARIAMRMAGTEIEGACLVDDDELRMLIRWSSEPDGECTNQARPTLARYATLTGLVVEFRSIWQQSVAEIQVPHGRLVRLTLAEWKRFREGLRKCVQFWHDTA</sequence>
<dbReference type="EMBL" id="DSOK01000090">
    <property type="protein sequence ID" value="HEN14392.1"/>
    <property type="molecule type" value="Genomic_DNA"/>
</dbReference>